<dbReference type="PROSITE" id="PS00383">
    <property type="entry name" value="TYR_PHOSPHATASE_1"/>
    <property type="match status" value="1"/>
</dbReference>
<dbReference type="GO" id="GO:0004721">
    <property type="term" value="F:phosphoprotein phosphatase activity"/>
    <property type="evidence" value="ECO:0007669"/>
    <property type="project" value="InterPro"/>
</dbReference>
<evidence type="ECO:0000313" key="4">
    <source>
        <dbReference type="Proteomes" id="UP000239290"/>
    </source>
</evidence>
<protein>
    <submittedName>
        <fullName evidence="3">Protein tyrosine phosphatase</fullName>
    </submittedName>
</protein>
<dbReference type="EMBL" id="PUIO01000058">
    <property type="protein sequence ID" value="PQP17286.1"/>
    <property type="molecule type" value="Genomic_DNA"/>
</dbReference>
<evidence type="ECO:0000313" key="3">
    <source>
        <dbReference type="EMBL" id="PQP17286.1"/>
    </source>
</evidence>
<reference evidence="4" key="1">
    <citation type="submission" date="2018-02" db="EMBL/GenBank/DDBJ databases">
        <title>Draft genome sequencing of Rhodococcus opacus KU647198.</title>
        <authorList>
            <person name="Zheng B.-X."/>
        </authorList>
    </citation>
    <scope>NUCLEOTIDE SEQUENCE [LARGE SCALE GENOMIC DNA]</scope>
    <source>
        <strain evidence="4">04-OD7</strain>
    </source>
</reference>
<dbReference type="AlphaFoldDB" id="A0A2S8IR75"/>
<comment type="caution">
    <text evidence="3">The sequence shown here is derived from an EMBL/GenBank/DDBJ whole genome shotgun (WGS) entry which is preliminary data.</text>
</comment>
<gene>
    <name evidence="3" type="ORF">C5613_34790</name>
</gene>
<dbReference type="Gene3D" id="3.90.190.10">
    <property type="entry name" value="Protein tyrosine phosphatase superfamily"/>
    <property type="match status" value="1"/>
</dbReference>
<dbReference type="InterPro" id="IPR026893">
    <property type="entry name" value="Tyr/Ser_Pase_IphP-type"/>
</dbReference>
<dbReference type="SUPFAM" id="SSF52799">
    <property type="entry name" value="(Phosphotyrosine protein) phosphatases II"/>
    <property type="match status" value="1"/>
</dbReference>
<sequence length="238" mass="25669">MTVTDIEILPNLRDLGGLPAADGRVTRPGVLYRSALPAPGDTRPTTVDHWPARTVIDLRSPREFAARAHPLQSDDTAVHQISLLSDAEVIAPNQGARLTDIYQGILSNAGERLVEVLQVAATSPGPVLLHCAAGKDRTGVAVALLLRTAGVAPDDIVADYLTTNEHMPAVLARITRFAPELRQTHPHERDLRGAVPDAIEGVLARWEVQQGGVHAWLRAHGATDESIRIWADRFTANA</sequence>
<proteinExistence type="inferred from homology"/>
<dbReference type="InterPro" id="IPR016130">
    <property type="entry name" value="Tyr_Pase_AS"/>
</dbReference>
<dbReference type="PANTHER" id="PTHR31126:SF1">
    <property type="entry name" value="TYROSINE SPECIFIC PROTEIN PHOSPHATASES DOMAIN-CONTAINING PROTEIN"/>
    <property type="match status" value="1"/>
</dbReference>
<dbReference type="Pfam" id="PF13350">
    <property type="entry name" value="Y_phosphatase3"/>
    <property type="match status" value="1"/>
</dbReference>
<feature type="domain" description="Tyrosine specific protein phosphatases" evidence="2">
    <location>
        <begin position="111"/>
        <end position="157"/>
    </location>
</feature>
<evidence type="ECO:0000256" key="1">
    <source>
        <dbReference type="ARBA" id="ARBA00009580"/>
    </source>
</evidence>
<dbReference type="RefSeq" id="WP_105421544.1">
    <property type="nucleotide sequence ID" value="NZ_PUIO01000058.1"/>
</dbReference>
<dbReference type="PANTHER" id="PTHR31126">
    <property type="entry name" value="TYROSINE-PROTEIN PHOSPHATASE"/>
    <property type="match status" value="1"/>
</dbReference>
<dbReference type="InterPro" id="IPR000387">
    <property type="entry name" value="Tyr_Pase_dom"/>
</dbReference>
<organism evidence="3 4">
    <name type="scientific">Rhodococcus opacus</name>
    <name type="common">Nocardia opaca</name>
    <dbReference type="NCBI Taxonomy" id="37919"/>
    <lineage>
        <taxon>Bacteria</taxon>
        <taxon>Bacillati</taxon>
        <taxon>Actinomycetota</taxon>
        <taxon>Actinomycetes</taxon>
        <taxon>Mycobacteriales</taxon>
        <taxon>Nocardiaceae</taxon>
        <taxon>Rhodococcus</taxon>
    </lineage>
</organism>
<name>A0A2S8IR75_RHOOP</name>
<comment type="similarity">
    <text evidence="1">Belongs to the protein-tyrosine phosphatase family.</text>
</comment>
<dbReference type="Proteomes" id="UP000239290">
    <property type="component" value="Unassembled WGS sequence"/>
</dbReference>
<accession>A0A2S8IR75</accession>
<dbReference type="InterPro" id="IPR029021">
    <property type="entry name" value="Prot-tyrosine_phosphatase-like"/>
</dbReference>
<dbReference type="PROSITE" id="PS50056">
    <property type="entry name" value="TYR_PHOSPHATASE_2"/>
    <property type="match status" value="1"/>
</dbReference>
<evidence type="ECO:0000259" key="2">
    <source>
        <dbReference type="PROSITE" id="PS50056"/>
    </source>
</evidence>